<gene>
    <name evidence="1" type="ORF">AKO1_001461</name>
</gene>
<organism evidence="1 2">
    <name type="scientific">Acrasis kona</name>
    <dbReference type="NCBI Taxonomy" id="1008807"/>
    <lineage>
        <taxon>Eukaryota</taxon>
        <taxon>Discoba</taxon>
        <taxon>Heterolobosea</taxon>
        <taxon>Tetramitia</taxon>
        <taxon>Eutetramitia</taxon>
        <taxon>Acrasidae</taxon>
        <taxon>Acrasis</taxon>
    </lineage>
</organism>
<evidence type="ECO:0000313" key="1">
    <source>
        <dbReference type="EMBL" id="KAL0486543.1"/>
    </source>
</evidence>
<dbReference type="AlphaFoldDB" id="A0AAW2Z9L0"/>
<keyword evidence="2" id="KW-1185">Reference proteome</keyword>
<dbReference type="Proteomes" id="UP001431209">
    <property type="component" value="Unassembled WGS sequence"/>
</dbReference>
<name>A0AAW2Z9L0_9EUKA</name>
<comment type="caution">
    <text evidence="1">The sequence shown here is derived from an EMBL/GenBank/DDBJ whole genome shotgun (WGS) entry which is preliminary data.</text>
</comment>
<protein>
    <recommendedName>
        <fullName evidence="3">BRCT domain-containing protein</fullName>
    </recommendedName>
</protein>
<dbReference type="EMBL" id="JAOPGA020001241">
    <property type="protein sequence ID" value="KAL0486543.1"/>
    <property type="molecule type" value="Genomic_DNA"/>
</dbReference>
<proteinExistence type="predicted"/>
<evidence type="ECO:0000313" key="2">
    <source>
        <dbReference type="Proteomes" id="UP001431209"/>
    </source>
</evidence>
<accession>A0AAW2Z9L0</accession>
<reference evidence="1 2" key="1">
    <citation type="submission" date="2024-03" db="EMBL/GenBank/DDBJ databases">
        <title>The Acrasis kona genome and developmental transcriptomes reveal deep origins of eukaryotic multicellular pathways.</title>
        <authorList>
            <person name="Sheikh S."/>
            <person name="Fu C.-J."/>
            <person name="Brown M.W."/>
            <person name="Baldauf S.L."/>
        </authorList>
    </citation>
    <scope>NUCLEOTIDE SEQUENCE [LARGE SCALE GENOMIC DNA]</scope>
    <source>
        <strain evidence="1 2">ATCC MYA-3509</strain>
    </source>
</reference>
<evidence type="ECO:0008006" key="3">
    <source>
        <dbReference type="Google" id="ProtNLM"/>
    </source>
</evidence>
<sequence>MKALFDKQTCYMCRSVPDSTRHAWENGGGVIITSPHLVTKECKYYFCDDPTSLGATHAANIIQQNLGSTNCFAWIKSQWIIDSVNDSTLLNMGTFIQKPSHNINIDYIPNNSRLLRELSASTLEDIDSMFVPFDQNDETRYIIHNQTSNK</sequence>